<dbReference type="Proteomes" id="UP000886050">
    <property type="component" value="Unassembled WGS sequence"/>
</dbReference>
<gene>
    <name evidence="1" type="ORF">ENL43_03145</name>
</gene>
<dbReference type="AlphaFoldDB" id="A0A7V5HN65"/>
<dbReference type="EMBL" id="DRTX01000159">
    <property type="protein sequence ID" value="HHF53342.1"/>
    <property type="molecule type" value="Genomic_DNA"/>
</dbReference>
<organism evidence="1">
    <name type="scientific">candidate division WOR-3 bacterium</name>
    <dbReference type="NCBI Taxonomy" id="2052148"/>
    <lineage>
        <taxon>Bacteria</taxon>
        <taxon>Bacteria division WOR-3</taxon>
    </lineage>
</organism>
<name>A0A7V5HN65_UNCW3</name>
<sequence>MFDEIFYINPEYHKALDDIESMYYNGLDISFILLEMKRYAEKNAFSPGEKEGLMQYLIMFLRKFLKDEGDNKSLRLLDSILDSIENYDELEDMYQENFDEQEKSD</sequence>
<proteinExistence type="predicted"/>
<evidence type="ECO:0000313" key="1">
    <source>
        <dbReference type="EMBL" id="HHF53342.1"/>
    </source>
</evidence>
<protein>
    <submittedName>
        <fullName evidence="1">Uncharacterized protein</fullName>
    </submittedName>
</protein>
<comment type="caution">
    <text evidence="1">The sequence shown here is derived from an EMBL/GenBank/DDBJ whole genome shotgun (WGS) entry which is preliminary data.</text>
</comment>
<reference evidence="1" key="1">
    <citation type="journal article" date="2020" name="mSystems">
        <title>Genome- and Community-Level Interaction Insights into Carbon Utilization and Element Cycling Functions of Hydrothermarchaeota in Hydrothermal Sediment.</title>
        <authorList>
            <person name="Zhou Z."/>
            <person name="Liu Y."/>
            <person name="Xu W."/>
            <person name="Pan J."/>
            <person name="Luo Z.H."/>
            <person name="Li M."/>
        </authorList>
    </citation>
    <scope>NUCLEOTIDE SEQUENCE [LARGE SCALE GENOMIC DNA]</scope>
    <source>
        <strain evidence="1">HyVt-96</strain>
    </source>
</reference>
<accession>A0A7V5HN65</accession>